<evidence type="ECO:0000256" key="1">
    <source>
        <dbReference type="ARBA" id="ARBA00008876"/>
    </source>
</evidence>
<dbReference type="InterPro" id="IPR004646">
    <property type="entry name" value="Fe-S_hydro-lyase_TtdA-typ_cat"/>
</dbReference>
<dbReference type="AlphaFoldDB" id="A0A5R8QH63"/>
<evidence type="ECO:0000313" key="9">
    <source>
        <dbReference type="Proteomes" id="UP000306912"/>
    </source>
</evidence>
<dbReference type="OrthoDB" id="9798978at2"/>
<dbReference type="PANTHER" id="PTHR30389:SF17">
    <property type="entry name" value="L(+)-TARTRATE DEHYDRATASE SUBUNIT ALPHA-RELATED"/>
    <property type="match status" value="1"/>
</dbReference>
<evidence type="ECO:0000256" key="4">
    <source>
        <dbReference type="ARBA" id="ARBA00023004"/>
    </source>
</evidence>
<dbReference type="Proteomes" id="UP000306912">
    <property type="component" value="Unassembled WGS sequence"/>
</dbReference>
<keyword evidence="4" id="KW-0408">Iron</keyword>
<reference evidence="8 9" key="1">
    <citation type="submission" date="2019-05" db="EMBL/GenBank/DDBJ databases">
        <title>Culicoidintestinum kansasii gen. nov., sp. nov. from the gastrointestinal tract of the biting midge, Culicoides sonorensis.</title>
        <authorList>
            <person name="Neupane S."/>
            <person name="Ghosh A."/>
            <person name="Gunther S."/>
            <person name="Martin K."/>
            <person name="Zurek L."/>
        </authorList>
    </citation>
    <scope>NUCLEOTIDE SEQUENCE [LARGE SCALE GENOMIC DNA]</scope>
    <source>
        <strain evidence="8 9">CS-1</strain>
    </source>
</reference>
<gene>
    <name evidence="8" type="ORF">FEZ08_01510</name>
</gene>
<comment type="caution">
    <text evidence="8">The sequence shown here is derived from an EMBL/GenBank/DDBJ whole genome shotgun (WGS) entry which is preliminary data.</text>
</comment>
<proteinExistence type="inferred from homology"/>
<name>A0A5R8QH63_9FIRM</name>
<evidence type="ECO:0000259" key="7">
    <source>
        <dbReference type="Pfam" id="PF05681"/>
    </source>
</evidence>
<accession>A0A5R8QH63</accession>
<dbReference type="GO" id="GO:0046872">
    <property type="term" value="F:metal ion binding"/>
    <property type="evidence" value="ECO:0007669"/>
    <property type="project" value="UniProtKB-KW"/>
</dbReference>
<dbReference type="NCBIfam" id="NF004885">
    <property type="entry name" value="PRK06246.1"/>
    <property type="match status" value="1"/>
</dbReference>
<dbReference type="GO" id="GO:0051539">
    <property type="term" value="F:4 iron, 4 sulfur cluster binding"/>
    <property type="evidence" value="ECO:0007669"/>
    <property type="project" value="UniProtKB-KW"/>
</dbReference>
<dbReference type="RefSeq" id="WP_138189929.1">
    <property type="nucleotide sequence ID" value="NZ_VBWP01000001.1"/>
</dbReference>
<keyword evidence="6 8" id="KW-0456">Lyase</keyword>
<keyword evidence="5" id="KW-0411">Iron-sulfur</keyword>
<dbReference type="NCBIfam" id="TIGR00722">
    <property type="entry name" value="ttdA_fumA_fumB"/>
    <property type="match status" value="1"/>
</dbReference>
<keyword evidence="2" id="KW-0004">4Fe-4S</keyword>
<dbReference type="InParanoid" id="A0A5R8QH63"/>
<sequence>MRTISYDTVVNQVARLCQESNMAIEPEIVSVLEAKFEASSGLEHEMLQQIVINNKLAGEKQLPLCQDTGIVVVFLEIGTELHIDFDIEAAVNAGVAEGYTYLRKSVVGHPLERVNTKDNTPAIVHQRLVAGDKLTISLAPKGAGSENMSGMKMLSPSVGVDGVKDYVLEVIKAAKGKACPPMIVGIGIGGNFEKAPMLAKEALLRPLSDEADHPLDKKLEQELLRAINELGIGTMGVGGIATALAVKVNSFPCHIASLPVAVNIQCHVARHLTAVL</sequence>
<dbReference type="InterPro" id="IPR051208">
    <property type="entry name" value="Class-I_Fumarase/Tartrate_DH"/>
</dbReference>
<dbReference type="EMBL" id="VBWP01000001">
    <property type="protein sequence ID" value="TLG77322.1"/>
    <property type="molecule type" value="Genomic_DNA"/>
</dbReference>
<organism evidence="8 9">
    <name type="scientific">Culicoidibacter larvae</name>
    <dbReference type="NCBI Taxonomy" id="2579976"/>
    <lineage>
        <taxon>Bacteria</taxon>
        <taxon>Bacillati</taxon>
        <taxon>Bacillota</taxon>
        <taxon>Culicoidibacteria</taxon>
        <taxon>Culicoidibacterales</taxon>
        <taxon>Culicoidibacteraceae</taxon>
        <taxon>Culicoidibacter</taxon>
    </lineage>
</organism>
<feature type="domain" description="Fe-S hydro-lyase tartrate dehydratase alpha-type catalytic" evidence="7">
    <location>
        <begin position="11"/>
        <end position="274"/>
    </location>
</feature>
<keyword evidence="9" id="KW-1185">Reference proteome</keyword>
<comment type="similarity">
    <text evidence="1">Belongs to the class-I fumarase family.</text>
</comment>
<evidence type="ECO:0000256" key="6">
    <source>
        <dbReference type="ARBA" id="ARBA00023239"/>
    </source>
</evidence>
<evidence type="ECO:0000313" key="8">
    <source>
        <dbReference type="EMBL" id="TLG77322.1"/>
    </source>
</evidence>
<protein>
    <submittedName>
        <fullName evidence="8">Fumarate hydratase</fullName>
        <ecNumber evidence="8">4.2.1.2</ecNumber>
    </submittedName>
</protein>
<dbReference type="GO" id="GO:0004333">
    <property type="term" value="F:fumarate hydratase activity"/>
    <property type="evidence" value="ECO:0007669"/>
    <property type="project" value="UniProtKB-EC"/>
</dbReference>
<keyword evidence="3" id="KW-0479">Metal-binding</keyword>
<evidence type="ECO:0000256" key="2">
    <source>
        <dbReference type="ARBA" id="ARBA00022485"/>
    </source>
</evidence>
<evidence type="ECO:0000256" key="3">
    <source>
        <dbReference type="ARBA" id="ARBA00022723"/>
    </source>
</evidence>
<dbReference type="PANTHER" id="PTHR30389">
    <property type="entry name" value="FUMARATE HYDRATASE-RELATED"/>
    <property type="match status" value="1"/>
</dbReference>
<dbReference type="EC" id="4.2.1.2" evidence="8"/>
<evidence type="ECO:0000256" key="5">
    <source>
        <dbReference type="ARBA" id="ARBA00023014"/>
    </source>
</evidence>
<dbReference type="Pfam" id="PF05681">
    <property type="entry name" value="Fumerase"/>
    <property type="match status" value="1"/>
</dbReference>